<dbReference type="SUPFAM" id="SSF52047">
    <property type="entry name" value="RNI-like"/>
    <property type="match status" value="1"/>
</dbReference>
<dbReference type="Gene3D" id="3.80.10.10">
    <property type="entry name" value="Ribonuclease Inhibitor"/>
    <property type="match status" value="1"/>
</dbReference>
<evidence type="ECO:0008006" key="3">
    <source>
        <dbReference type="Google" id="ProtNLM"/>
    </source>
</evidence>
<name>A0AAD6ZA54_9AGAR</name>
<sequence length="345" mass="36470">MSALLPEELLERILAHVFVASPAPRPRASWHCVLPTQSPRDTRSPTASLLVSRAFHRIALPLLYHTIVLRSSRQSVALLHTLRAQPALVWAVCVLILPTPSEWDAEVLRTLPRLLVLDATLPLTVASSMNGGEEGRSIEALCDAIRQLRTLRTLSLRKTTGTYLSQHAPRALLEAAADAVSRCPDLCTLTLSFPLSSDPTLAPLTSALSTAPALRTICTPLPALPSAAAVYVAIAENAALERVCLQLMGEDGGAIESKYLTPPLCEVSAALAGPSNAVASGLSGPSTSPALEYRPTYASHHVPTSLFIAAARAHPRLIELIRAGTSIAAGSRARAVTVGGRVAGR</sequence>
<evidence type="ECO:0000313" key="1">
    <source>
        <dbReference type="EMBL" id="KAJ7312856.1"/>
    </source>
</evidence>
<comment type="caution">
    <text evidence="1">The sequence shown here is derived from an EMBL/GenBank/DDBJ whole genome shotgun (WGS) entry which is preliminary data.</text>
</comment>
<accession>A0AAD6ZA54</accession>
<dbReference type="Proteomes" id="UP001218218">
    <property type="component" value="Unassembled WGS sequence"/>
</dbReference>
<reference evidence="1" key="1">
    <citation type="submission" date="2023-03" db="EMBL/GenBank/DDBJ databases">
        <title>Massive genome expansion in bonnet fungi (Mycena s.s.) driven by repeated elements and novel gene families across ecological guilds.</title>
        <authorList>
            <consortium name="Lawrence Berkeley National Laboratory"/>
            <person name="Harder C.B."/>
            <person name="Miyauchi S."/>
            <person name="Viragh M."/>
            <person name="Kuo A."/>
            <person name="Thoen E."/>
            <person name="Andreopoulos B."/>
            <person name="Lu D."/>
            <person name="Skrede I."/>
            <person name="Drula E."/>
            <person name="Henrissat B."/>
            <person name="Morin E."/>
            <person name="Kohler A."/>
            <person name="Barry K."/>
            <person name="LaButti K."/>
            <person name="Morin E."/>
            <person name="Salamov A."/>
            <person name="Lipzen A."/>
            <person name="Mereny Z."/>
            <person name="Hegedus B."/>
            <person name="Baldrian P."/>
            <person name="Stursova M."/>
            <person name="Weitz H."/>
            <person name="Taylor A."/>
            <person name="Grigoriev I.V."/>
            <person name="Nagy L.G."/>
            <person name="Martin F."/>
            <person name="Kauserud H."/>
        </authorList>
    </citation>
    <scope>NUCLEOTIDE SEQUENCE</scope>
    <source>
        <strain evidence="1">CBHHK002</strain>
    </source>
</reference>
<protein>
    <recommendedName>
        <fullName evidence="3">F-box domain-containing protein</fullName>
    </recommendedName>
</protein>
<gene>
    <name evidence="1" type="ORF">DFH08DRAFT_1042137</name>
</gene>
<evidence type="ECO:0000313" key="2">
    <source>
        <dbReference type="Proteomes" id="UP001218218"/>
    </source>
</evidence>
<dbReference type="InterPro" id="IPR032675">
    <property type="entry name" value="LRR_dom_sf"/>
</dbReference>
<dbReference type="EMBL" id="JARIHO010000069">
    <property type="protein sequence ID" value="KAJ7312856.1"/>
    <property type="molecule type" value="Genomic_DNA"/>
</dbReference>
<proteinExistence type="predicted"/>
<dbReference type="AlphaFoldDB" id="A0AAD6ZA54"/>
<organism evidence="1 2">
    <name type="scientific">Mycena albidolilacea</name>
    <dbReference type="NCBI Taxonomy" id="1033008"/>
    <lineage>
        <taxon>Eukaryota</taxon>
        <taxon>Fungi</taxon>
        <taxon>Dikarya</taxon>
        <taxon>Basidiomycota</taxon>
        <taxon>Agaricomycotina</taxon>
        <taxon>Agaricomycetes</taxon>
        <taxon>Agaricomycetidae</taxon>
        <taxon>Agaricales</taxon>
        <taxon>Marasmiineae</taxon>
        <taxon>Mycenaceae</taxon>
        <taxon>Mycena</taxon>
    </lineage>
</organism>
<keyword evidence="2" id="KW-1185">Reference proteome</keyword>